<dbReference type="CDD" id="cd08662">
    <property type="entry name" value="M13"/>
    <property type="match status" value="1"/>
</dbReference>
<dbReference type="EMBL" id="AEQR01000002">
    <property type="protein sequence ID" value="EFW00294.1"/>
    <property type="molecule type" value="Genomic_DNA"/>
</dbReference>
<accession>E7S7Z0</accession>
<comment type="caution">
    <text evidence="10">The sequence shown here is derived from an EMBL/GenBank/DDBJ whole genome shotgun (WGS) entry which is preliminary data.</text>
</comment>
<evidence type="ECO:0000256" key="2">
    <source>
        <dbReference type="ARBA" id="ARBA00007357"/>
    </source>
</evidence>
<name>E7S7Z0_9STRE</name>
<dbReference type="Proteomes" id="UP000002814">
    <property type="component" value="Unassembled WGS sequence"/>
</dbReference>
<feature type="domain" description="Peptidase M13 N-terminal" evidence="9">
    <location>
        <begin position="18"/>
        <end position="397"/>
    </location>
</feature>
<dbReference type="MEROPS" id="M13.005"/>
<dbReference type="InterPro" id="IPR024079">
    <property type="entry name" value="MetalloPept_cat_dom_sf"/>
</dbReference>
<dbReference type="eggNOG" id="COG3590">
    <property type="taxonomic scope" value="Bacteria"/>
</dbReference>
<dbReference type="GO" id="GO:0005886">
    <property type="term" value="C:plasma membrane"/>
    <property type="evidence" value="ECO:0007669"/>
    <property type="project" value="TreeGrafter"/>
</dbReference>
<dbReference type="InterPro" id="IPR042089">
    <property type="entry name" value="Peptidase_M13_dom_2"/>
</dbReference>
<keyword evidence="7" id="KW-0482">Metalloprotease</keyword>
<dbReference type="SUPFAM" id="SSF55486">
    <property type="entry name" value="Metalloproteases ('zincins'), catalytic domain"/>
    <property type="match status" value="1"/>
</dbReference>
<dbReference type="PRINTS" id="PR00786">
    <property type="entry name" value="NEPRILYSIN"/>
</dbReference>
<dbReference type="HOGENOM" id="CLU_006187_7_2_9"/>
<protein>
    <submittedName>
        <fullName evidence="10">Peptidase family M13</fullName>
        <ecNumber evidence="10">3.4.24.-</ecNumber>
    </submittedName>
</protein>
<keyword evidence="5 10" id="KW-0378">Hydrolase</keyword>
<dbReference type="GO" id="GO:0004222">
    <property type="term" value="F:metalloendopeptidase activity"/>
    <property type="evidence" value="ECO:0007669"/>
    <property type="project" value="InterPro"/>
</dbReference>
<keyword evidence="11" id="KW-1185">Reference proteome</keyword>
<evidence type="ECO:0000313" key="10">
    <source>
        <dbReference type="EMBL" id="EFW00294.1"/>
    </source>
</evidence>
<dbReference type="Pfam" id="PF05649">
    <property type="entry name" value="Peptidase_M13_N"/>
    <property type="match status" value="1"/>
</dbReference>
<proteinExistence type="inferred from homology"/>
<dbReference type="Gene3D" id="3.40.390.10">
    <property type="entry name" value="Collagenase (Catalytic Domain)"/>
    <property type="match status" value="1"/>
</dbReference>
<dbReference type="Gene3D" id="1.10.1380.10">
    <property type="entry name" value="Neutral endopeptidase , domain2"/>
    <property type="match status" value="1"/>
</dbReference>
<keyword evidence="4" id="KW-0479">Metal-binding</keyword>
<dbReference type="PANTHER" id="PTHR11733:SF167">
    <property type="entry name" value="FI17812P1-RELATED"/>
    <property type="match status" value="1"/>
</dbReference>
<keyword evidence="3" id="KW-0645">Protease</keyword>
<dbReference type="AlphaFoldDB" id="E7S7Z0"/>
<dbReference type="PANTHER" id="PTHR11733">
    <property type="entry name" value="ZINC METALLOPROTEASE FAMILY M13 NEPRILYSIN-RELATED"/>
    <property type="match status" value="1"/>
</dbReference>
<dbReference type="GO" id="GO:0016485">
    <property type="term" value="P:protein processing"/>
    <property type="evidence" value="ECO:0007669"/>
    <property type="project" value="TreeGrafter"/>
</dbReference>
<comment type="similarity">
    <text evidence="2">Belongs to the peptidase M13 family.</text>
</comment>
<dbReference type="InterPro" id="IPR008753">
    <property type="entry name" value="Peptidase_M13_N"/>
</dbReference>
<evidence type="ECO:0000256" key="7">
    <source>
        <dbReference type="ARBA" id="ARBA00023049"/>
    </source>
</evidence>
<evidence type="ECO:0000259" key="8">
    <source>
        <dbReference type="Pfam" id="PF01431"/>
    </source>
</evidence>
<dbReference type="EC" id="3.4.24.-" evidence="10"/>
<evidence type="ECO:0000256" key="6">
    <source>
        <dbReference type="ARBA" id="ARBA00022833"/>
    </source>
</evidence>
<evidence type="ECO:0000259" key="9">
    <source>
        <dbReference type="Pfam" id="PF05649"/>
    </source>
</evidence>
<dbReference type="InterPro" id="IPR000718">
    <property type="entry name" value="Peptidase_M13"/>
</dbReference>
<organism evidence="10 11">
    <name type="scientific">Streptococcus australis ATCC 700641</name>
    <dbReference type="NCBI Taxonomy" id="888833"/>
    <lineage>
        <taxon>Bacteria</taxon>
        <taxon>Bacillati</taxon>
        <taxon>Bacillota</taxon>
        <taxon>Bacilli</taxon>
        <taxon>Lactobacillales</taxon>
        <taxon>Streptococcaceae</taxon>
        <taxon>Streptococcus</taxon>
    </lineage>
</organism>
<dbReference type="GO" id="GO:0046872">
    <property type="term" value="F:metal ion binding"/>
    <property type="evidence" value="ECO:0007669"/>
    <property type="project" value="UniProtKB-KW"/>
</dbReference>
<evidence type="ECO:0000256" key="4">
    <source>
        <dbReference type="ARBA" id="ARBA00022723"/>
    </source>
</evidence>
<dbReference type="Pfam" id="PF01431">
    <property type="entry name" value="Peptidase_M13"/>
    <property type="match status" value="1"/>
</dbReference>
<keyword evidence="6" id="KW-0862">Zinc</keyword>
<evidence type="ECO:0000256" key="3">
    <source>
        <dbReference type="ARBA" id="ARBA00022670"/>
    </source>
</evidence>
<comment type="cofactor">
    <cofactor evidence="1">
        <name>Zn(2+)</name>
        <dbReference type="ChEBI" id="CHEBI:29105"/>
    </cofactor>
</comment>
<dbReference type="PROSITE" id="PS51885">
    <property type="entry name" value="NEPRILYSIN"/>
    <property type="match status" value="1"/>
</dbReference>
<evidence type="ECO:0000313" key="11">
    <source>
        <dbReference type="Proteomes" id="UP000002814"/>
    </source>
</evidence>
<reference evidence="10 11" key="1">
    <citation type="submission" date="2010-12" db="EMBL/GenBank/DDBJ databases">
        <authorList>
            <person name="Muzny D."/>
            <person name="Qin X."/>
            <person name="Deng J."/>
            <person name="Jiang H."/>
            <person name="Liu Y."/>
            <person name="Qu J."/>
            <person name="Song X.-Z."/>
            <person name="Zhang L."/>
            <person name="Thornton R."/>
            <person name="Coyle M."/>
            <person name="Francisco L."/>
            <person name="Jackson L."/>
            <person name="Javaid M."/>
            <person name="Korchina V."/>
            <person name="Kovar C."/>
            <person name="Mata R."/>
            <person name="Mathew T."/>
            <person name="Ngo R."/>
            <person name="Nguyen L."/>
            <person name="Nguyen N."/>
            <person name="Okwuonu G."/>
            <person name="Ongeri F."/>
            <person name="Pham C."/>
            <person name="Simmons D."/>
            <person name="Wilczek-Boney K."/>
            <person name="Hale W."/>
            <person name="Jakkamsetti A."/>
            <person name="Pham P."/>
            <person name="Ruth R."/>
            <person name="San Lucas F."/>
            <person name="Warren J."/>
            <person name="Zhang J."/>
            <person name="Zhao Z."/>
            <person name="Zhou C."/>
            <person name="Zhu D."/>
            <person name="Lee S."/>
            <person name="Bess C."/>
            <person name="Blankenburg K."/>
            <person name="Forbes L."/>
            <person name="Fu Q."/>
            <person name="Gubbala S."/>
            <person name="Hirani K."/>
            <person name="Jayaseelan J.C."/>
            <person name="Lara F."/>
            <person name="Munidasa M."/>
            <person name="Palculict T."/>
            <person name="Patil S."/>
            <person name="Pu L.-L."/>
            <person name="Saada N."/>
            <person name="Tang L."/>
            <person name="Weissenberger G."/>
            <person name="Zhu Y."/>
            <person name="Hemphill L."/>
            <person name="Shang Y."/>
            <person name="Youmans B."/>
            <person name="Ayvaz T."/>
            <person name="Ross M."/>
            <person name="Santibanez J."/>
            <person name="Aqrawi P."/>
            <person name="Gross S."/>
            <person name="Joshi V."/>
            <person name="Fowler G."/>
            <person name="Nazareth L."/>
            <person name="Reid J."/>
            <person name="Worley K."/>
            <person name="Petrosino J."/>
            <person name="Highlander S."/>
            <person name="Gibbs R."/>
        </authorList>
    </citation>
    <scope>NUCLEOTIDE SEQUENCE [LARGE SCALE GENOMIC DNA]</scope>
    <source>
        <strain evidence="10 11">ATCC 700641</strain>
    </source>
</reference>
<dbReference type="InterPro" id="IPR018497">
    <property type="entry name" value="Peptidase_M13_C"/>
</dbReference>
<evidence type="ECO:0000256" key="1">
    <source>
        <dbReference type="ARBA" id="ARBA00001947"/>
    </source>
</evidence>
<evidence type="ECO:0000256" key="5">
    <source>
        <dbReference type="ARBA" id="ARBA00022801"/>
    </source>
</evidence>
<gene>
    <name evidence="10" type="primary">pepO</name>
    <name evidence="10" type="ORF">HMPREF9421_0123</name>
</gene>
<feature type="domain" description="Peptidase M13 C-terminal" evidence="8">
    <location>
        <begin position="451"/>
        <end position="641"/>
    </location>
</feature>
<sequence>MIRLIEKNESEKIMVRLQDDFYDYVNGEWAETAVIPDDKPSTGGFMDLIQDIENLMLDITGKWQRGEELPEDSILQNFVKYHKMVADFDAREAAGVAPVMPLINEIKALSSFEDYTSKLGTYELAGKPNLLPFSVSPDFKNAQMNVLWGESLALILPDTTYYEEGNEKGQELLAIWRQMMEKLLPKFDFSEEEIKDILDKVIAADAELAKYVLSNEERSEYNKLYHPYEWADFKALVPELPLDTFFTEVIGQTPDKIIVPEERFWKEFAPKYYSAANWETIHAKLKLGAALDWTSFLTEEIRVLSGEYGRTITGIPEPRPKEKAALALAEGPYSQALGLWYAGEKFSPEAKADVEHKVATMIDVYKERLEKADWLAPETREKAIVKLNVITPHIGYPEKLPETYAKKIIDESKTLVENAQALYEISIAHTWSKWNQPVDRSEWHMPAHLVNAYYDPQQNQIVFPAAILQAPFYDLHQSSSANYGGIGAVIAHEISHAFDTNGASFDEHGSLKDWWKPEDYEAFTARTQKVIDQFEGQDSYGAKINGKLTVSENVADLGGIATALEAAKKEEDFSAEEFFTNFARIWRMKARTEYMQLLASVDVHAPGKLRTNVQLPNFDEFFETFDVKEGDGMWRAPEDRVIIW</sequence>